<feature type="transmembrane region" description="Helical" evidence="1">
    <location>
        <begin position="50"/>
        <end position="73"/>
    </location>
</feature>
<gene>
    <name evidence="2" type="ORF">AAGT77_20115</name>
</gene>
<accession>A0ABZ3E978</accession>
<feature type="transmembrane region" description="Helical" evidence="1">
    <location>
        <begin position="16"/>
        <end position="38"/>
    </location>
</feature>
<geneLocation type="plasmid" evidence="2 3">
    <name>unnamed2</name>
</geneLocation>
<evidence type="ECO:0000313" key="2">
    <source>
        <dbReference type="EMBL" id="XAF56228.1"/>
    </source>
</evidence>
<sequence length="146" mass="16382">MLSHSQADDNRSMPGWAFWIIFALLFASFCILYFWATATYLPEAMKASRLSLGVLSRVDIAGWVILLIVIPNALLNKQLWAAGLSCLVAFCLLYFSYFGALELAHFMGEDIFVKAVVSEQGCFPEEWIGLAHDRGFTFPSQTQICE</sequence>
<keyword evidence="1" id="KW-1133">Transmembrane helix</keyword>
<proteinExistence type="predicted"/>
<keyword evidence="1" id="KW-0812">Transmembrane</keyword>
<name>A0ABZ3E978_9GAMM</name>
<organism evidence="2 3">
    <name type="scientific">Marinobacter alkaliphilus</name>
    <dbReference type="NCBI Taxonomy" id="254719"/>
    <lineage>
        <taxon>Bacteria</taxon>
        <taxon>Pseudomonadati</taxon>
        <taxon>Pseudomonadota</taxon>
        <taxon>Gammaproteobacteria</taxon>
        <taxon>Pseudomonadales</taxon>
        <taxon>Marinobacteraceae</taxon>
        <taxon>Marinobacter</taxon>
    </lineage>
</organism>
<keyword evidence="2" id="KW-0614">Plasmid</keyword>
<reference evidence="2 3" key="1">
    <citation type="submission" date="2024-04" db="EMBL/GenBank/DDBJ databases">
        <title>Marinobacter sp. SBY-1.</title>
        <authorList>
            <person name="Pan C."/>
        </authorList>
    </citation>
    <scope>NUCLEOTIDE SEQUENCE [LARGE SCALE GENOMIC DNA]</scope>
    <source>
        <strain evidence="2 3">SBY-1</strain>
        <plasmid evidence="2 3">unnamed2</plasmid>
    </source>
</reference>
<protein>
    <submittedName>
        <fullName evidence="2">Uncharacterized protein</fullName>
    </submittedName>
</protein>
<dbReference type="EMBL" id="CP152382">
    <property type="protein sequence ID" value="XAF56228.1"/>
    <property type="molecule type" value="Genomic_DNA"/>
</dbReference>
<evidence type="ECO:0000256" key="1">
    <source>
        <dbReference type="SAM" id="Phobius"/>
    </source>
</evidence>
<dbReference type="RefSeq" id="WP_342632776.1">
    <property type="nucleotide sequence ID" value="NZ_CP152382.1"/>
</dbReference>
<feature type="transmembrane region" description="Helical" evidence="1">
    <location>
        <begin position="79"/>
        <end position="97"/>
    </location>
</feature>
<keyword evidence="3" id="KW-1185">Reference proteome</keyword>
<dbReference type="Proteomes" id="UP001445268">
    <property type="component" value="Plasmid unnamed2"/>
</dbReference>
<evidence type="ECO:0000313" key="3">
    <source>
        <dbReference type="Proteomes" id="UP001445268"/>
    </source>
</evidence>
<keyword evidence="1" id="KW-0472">Membrane</keyword>